<feature type="signal peptide" evidence="1">
    <location>
        <begin position="1"/>
        <end position="29"/>
    </location>
</feature>
<evidence type="ECO:0000313" key="2">
    <source>
        <dbReference type="EMBL" id="KWT66894.1"/>
    </source>
</evidence>
<feature type="chain" id="PRO_5007132570" description="Porin domain-containing protein" evidence="1">
    <location>
        <begin position="30"/>
        <end position="455"/>
    </location>
</feature>
<dbReference type="RefSeq" id="WP_083509708.1">
    <property type="nucleotide sequence ID" value="NZ_LMTR01000071.1"/>
</dbReference>
<sequence>MFGGVGKAGWASILVAGGLVLGASVSAQAADLGGDCCADLEERVAELEATTARKGNRKVSLSVYGKINQGVMFWDDGSESNAYVVTNDASRSRFGFKGGAKINSDLSANFRLEIGVRSANSKRNNQYDSINADESGFDIRHAWWNIKSKTFGTIQVGHTPTASQEITEINLAGTSDVGKFSDVEDSGGGFFLAATGRAAMNGGLQWRRLIARTGAQPGEGDRREAVLYESPEFAGFTASAAWGGDDFWDVGLRFEREFNHIKVEAGIAYSSINDGIDDSATHGCPARNTTSHDAKCQMIGGSISIMDTKSGLYGNFGAGQMWDDSTTSAAHFAGTGVDDTYTFWATEVGIQRKWNELGKTTLFGQYYNYTGGGITQNVSAADPINLAGGQAQIFSSEVNMWGVGVMQKIDAADMKLYAMYRNYEFDLELARNGVVSQSAPLEDFQVLMTGAVINF</sequence>
<evidence type="ECO:0000313" key="3">
    <source>
        <dbReference type="Proteomes" id="UP000059074"/>
    </source>
</evidence>
<dbReference type="Gene3D" id="2.40.160.10">
    <property type="entry name" value="Porin"/>
    <property type="match status" value="1"/>
</dbReference>
<evidence type="ECO:0000256" key="1">
    <source>
        <dbReference type="SAM" id="SignalP"/>
    </source>
</evidence>
<organism evidence="2 3">
    <name type="scientific">Hyphomicrobium sulfonivorans</name>
    <dbReference type="NCBI Taxonomy" id="121290"/>
    <lineage>
        <taxon>Bacteria</taxon>
        <taxon>Pseudomonadati</taxon>
        <taxon>Pseudomonadota</taxon>
        <taxon>Alphaproteobacteria</taxon>
        <taxon>Hyphomicrobiales</taxon>
        <taxon>Hyphomicrobiaceae</taxon>
        <taxon>Hyphomicrobium</taxon>
    </lineage>
</organism>
<proteinExistence type="predicted"/>
<evidence type="ECO:0008006" key="4">
    <source>
        <dbReference type="Google" id="ProtNLM"/>
    </source>
</evidence>
<dbReference type="AlphaFoldDB" id="A0A109BE13"/>
<keyword evidence="3" id="KW-1185">Reference proteome</keyword>
<dbReference type="EMBL" id="LMTR01000071">
    <property type="protein sequence ID" value="KWT66894.1"/>
    <property type="molecule type" value="Genomic_DNA"/>
</dbReference>
<gene>
    <name evidence="2" type="ORF">APY04_2301</name>
</gene>
<comment type="caution">
    <text evidence="2">The sequence shown here is derived from an EMBL/GenBank/DDBJ whole genome shotgun (WGS) entry which is preliminary data.</text>
</comment>
<keyword evidence="1" id="KW-0732">Signal</keyword>
<reference evidence="2 3" key="1">
    <citation type="submission" date="2015-10" db="EMBL/GenBank/DDBJ databases">
        <title>Transcriptomic analysis of a linuron degrading triple-species bacterial consortium.</title>
        <authorList>
            <person name="Albers P."/>
        </authorList>
    </citation>
    <scope>NUCLEOTIDE SEQUENCE [LARGE SCALE GENOMIC DNA]</scope>
    <source>
        <strain evidence="2 3">WDL6</strain>
    </source>
</reference>
<protein>
    <recommendedName>
        <fullName evidence="4">Porin domain-containing protein</fullName>
    </recommendedName>
</protein>
<accession>A0A109BE13</accession>
<dbReference type="InterPro" id="IPR023614">
    <property type="entry name" value="Porin_dom_sf"/>
</dbReference>
<dbReference type="Proteomes" id="UP000059074">
    <property type="component" value="Unassembled WGS sequence"/>
</dbReference>
<dbReference type="STRING" id="121290.APY04_2301"/>
<name>A0A109BE13_HYPSL</name>
<dbReference type="SUPFAM" id="SSF56935">
    <property type="entry name" value="Porins"/>
    <property type="match status" value="1"/>
</dbReference>
<dbReference type="PATRIC" id="fig|121290.4.peg.2499"/>